<dbReference type="EMBL" id="JAYKXN010000003">
    <property type="protein sequence ID" value="KAK7301708.1"/>
    <property type="molecule type" value="Genomic_DNA"/>
</dbReference>
<feature type="region of interest" description="Disordered" evidence="1">
    <location>
        <begin position="45"/>
        <end position="78"/>
    </location>
</feature>
<organism evidence="3 4">
    <name type="scientific">Clitoria ternatea</name>
    <name type="common">Butterfly pea</name>
    <dbReference type="NCBI Taxonomy" id="43366"/>
    <lineage>
        <taxon>Eukaryota</taxon>
        <taxon>Viridiplantae</taxon>
        <taxon>Streptophyta</taxon>
        <taxon>Embryophyta</taxon>
        <taxon>Tracheophyta</taxon>
        <taxon>Spermatophyta</taxon>
        <taxon>Magnoliopsida</taxon>
        <taxon>eudicotyledons</taxon>
        <taxon>Gunneridae</taxon>
        <taxon>Pentapetalae</taxon>
        <taxon>rosids</taxon>
        <taxon>fabids</taxon>
        <taxon>Fabales</taxon>
        <taxon>Fabaceae</taxon>
        <taxon>Papilionoideae</taxon>
        <taxon>50 kb inversion clade</taxon>
        <taxon>NPAAA clade</taxon>
        <taxon>indigoferoid/millettioid clade</taxon>
        <taxon>Phaseoleae</taxon>
        <taxon>Clitoria</taxon>
    </lineage>
</organism>
<feature type="chain" id="PRO_5042886469" evidence="2">
    <location>
        <begin position="21"/>
        <end position="176"/>
    </location>
</feature>
<evidence type="ECO:0000313" key="3">
    <source>
        <dbReference type="EMBL" id="KAK7301708.1"/>
    </source>
</evidence>
<proteinExistence type="predicted"/>
<keyword evidence="2" id="KW-0732">Signal</keyword>
<gene>
    <name evidence="3" type="ORF">RJT34_12580</name>
</gene>
<feature type="signal peptide" evidence="2">
    <location>
        <begin position="1"/>
        <end position="20"/>
    </location>
</feature>
<reference evidence="3 4" key="1">
    <citation type="submission" date="2024-01" db="EMBL/GenBank/DDBJ databases">
        <title>The genomes of 5 underutilized Papilionoideae crops provide insights into root nodulation and disease resistance.</title>
        <authorList>
            <person name="Yuan L."/>
        </authorList>
    </citation>
    <scope>NUCLEOTIDE SEQUENCE [LARGE SCALE GENOMIC DNA]</scope>
    <source>
        <strain evidence="3">LY-2023</strain>
        <tissue evidence="3">Leaf</tissue>
    </source>
</reference>
<accession>A0AAN9JPP3</accession>
<dbReference type="AlphaFoldDB" id="A0AAN9JPP3"/>
<comment type="caution">
    <text evidence="3">The sequence shown here is derived from an EMBL/GenBank/DDBJ whole genome shotgun (WGS) entry which is preliminary data.</text>
</comment>
<sequence length="176" mass="20687">MDPFFLLLASLWRWLGGAEGSGSHQESQFENSNLHMNAIIGEKSENEEDTIWAKTDNEEFKNLDDEEEEVDDKTKENVEPISSRISVIEKKNGGYDRPAFFLSEKERERIHKPRREEWRNKFPEVEVKVLPRVVFSDHNPILIQLWPYVNPKRGKAFKFIRARISDSTYPEVIKHS</sequence>
<dbReference type="Proteomes" id="UP001359559">
    <property type="component" value="Unassembled WGS sequence"/>
</dbReference>
<protein>
    <submittedName>
        <fullName evidence="3">Uncharacterized protein</fullName>
    </submittedName>
</protein>
<evidence type="ECO:0000256" key="2">
    <source>
        <dbReference type="SAM" id="SignalP"/>
    </source>
</evidence>
<keyword evidence="4" id="KW-1185">Reference proteome</keyword>
<evidence type="ECO:0000313" key="4">
    <source>
        <dbReference type="Proteomes" id="UP001359559"/>
    </source>
</evidence>
<name>A0AAN9JPP3_CLITE</name>
<evidence type="ECO:0000256" key="1">
    <source>
        <dbReference type="SAM" id="MobiDB-lite"/>
    </source>
</evidence>